<keyword evidence="2" id="KW-1185">Reference proteome</keyword>
<dbReference type="EMBL" id="LXQA011350693">
    <property type="protein sequence ID" value="MCI94228.1"/>
    <property type="molecule type" value="Genomic_DNA"/>
</dbReference>
<organism evidence="1 2">
    <name type="scientific">Trifolium medium</name>
    <dbReference type="NCBI Taxonomy" id="97028"/>
    <lineage>
        <taxon>Eukaryota</taxon>
        <taxon>Viridiplantae</taxon>
        <taxon>Streptophyta</taxon>
        <taxon>Embryophyta</taxon>
        <taxon>Tracheophyta</taxon>
        <taxon>Spermatophyta</taxon>
        <taxon>Magnoliopsida</taxon>
        <taxon>eudicotyledons</taxon>
        <taxon>Gunneridae</taxon>
        <taxon>Pentapetalae</taxon>
        <taxon>rosids</taxon>
        <taxon>fabids</taxon>
        <taxon>Fabales</taxon>
        <taxon>Fabaceae</taxon>
        <taxon>Papilionoideae</taxon>
        <taxon>50 kb inversion clade</taxon>
        <taxon>NPAAA clade</taxon>
        <taxon>Hologalegina</taxon>
        <taxon>IRL clade</taxon>
        <taxon>Trifolieae</taxon>
        <taxon>Trifolium</taxon>
    </lineage>
</organism>
<protein>
    <recommendedName>
        <fullName evidence="3">UspA domain-containing protein</fullName>
    </recommendedName>
</protein>
<name>A0A392W0R6_9FABA</name>
<evidence type="ECO:0000313" key="1">
    <source>
        <dbReference type="EMBL" id="MCI94228.1"/>
    </source>
</evidence>
<comment type="caution">
    <text evidence="1">The sequence shown here is derived from an EMBL/GenBank/DDBJ whole genome shotgun (WGS) entry which is preliminary data.</text>
</comment>
<feature type="non-terminal residue" evidence="1">
    <location>
        <position position="1"/>
    </location>
</feature>
<dbReference type="Proteomes" id="UP000265520">
    <property type="component" value="Unassembled WGS sequence"/>
</dbReference>
<evidence type="ECO:0008006" key="3">
    <source>
        <dbReference type="Google" id="ProtNLM"/>
    </source>
</evidence>
<dbReference type="AlphaFoldDB" id="A0A392W0R6"/>
<sequence length="68" mass="7097">VGSRGSIGEYCVRHCVCPVVLVGYSDENDAESEDVISTANSVVGNFAAENSTASSVLAPAKETYVEEI</sequence>
<evidence type="ECO:0000313" key="2">
    <source>
        <dbReference type="Proteomes" id="UP000265520"/>
    </source>
</evidence>
<feature type="non-terminal residue" evidence="1">
    <location>
        <position position="68"/>
    </location>
</feature>
<proteinExistence type="predicted"/>
<accession>A0A392W0R6</accession>
<reference evidence="1 2" key="1">
    <citation type="journal article" date="2018" name="Front. Plant Sci.">
        <title>Red Clover (Trifolium pratense) and Zigzag Clover (T. medium) - A Picture of Genomic Similarities and Differences.</title>
        <authorList>
            <person name="Dluhosova J."/>
            <person name="Istvanek J."/>
            <person name="Nedelnik J."/>
            <person name="Repkova J."/>
        </authorList>
    </citation>
    <scope>NUCLEOTIDE SEQUENCE [LARGE SCALE GENOMIC DNA]</scope>
    <source>
        <strain evidence="2">cv. 10/8</strain>
        <tissue evidence="1">Leaf</tissue>
    </source>
</reference>